<feature type="domain" description="Glycosyltransferase subfamily 4-like N-terminal" evidence="1">
    <location>
        <begin position="79"/>
        <end position="199"/>
    </location>
</feature>
<dbReference type="SUPFAM" id="SSF53756">
    <property type="entry name" value="UDP-Glycosyltransferase/glycogen phosphorylase"/>
    <property type="match status" value="1"/>
</dbReference>
<dbReference type="Proteomes" id="UP000706039">
    <property type="component" value="Unassembled WGS sequence"/>
</dbReference>
<accession>A0ABS7PSF3</accession>
<evidence type="ECO:0000313" key="3">
    <source>
        <dbReference type="Proteomes" id="UP000706039"/>
    </source>
</evidence>
<name>A0ABS7PSF3_9SPHN</name>
<proteinExistence type="predicted"/>
<sequence length="390" mass="43747">MKTDSSILRVDLLILSNLGRSEGGRETWCYTVLPRWLKRNPNIHLRLHMLASDGKDDSRPIIAKAFAESSDRFELVRHVAGPTRRPLFYSMLPRVRAFYARPDVKAPDVSIAMGVMEMLMQLAAPKLKNAPRIVWLRSIFWDEKSKKLPGFLHPPVRRFTARLLGGSDLLLANGDDIAEHYARYDLPVQVIKNGVELERWEMPPPSFEGPIRVAYIGRLSDAKGSLEFLSMAERIAEGPYGSHFEFHVWGFGNHEPQVVEMADRGIVKFYGRIENTDIPEKLRTMDVCVAFTRSSADSGGGGTSNALMEQLAAGRLMLAWGNRYYLQYLHEGNALLVPQDDAEAAAEALIAIHQDRAHARALAAEGNRTIQPYSVENQLPLFEAAVRSVV</sequence>
<gene>
    <name evidence="2" type="ORF">K7G82_14975</name>
</gene>
<keyword evidence="3" id="KW-1185">Reference proteome</keyword>
<protein>
    <submittedName>
        <fullName evidence="2">Glycosyltransferase</fullName>
        <ecNumber evidence="2">2.4.-.-</ecNumber>
    </submittedName>
</protein>
<reference evidence="2 3" key="1">
    <citation type="submission" date="2021-08" db="EMBL/GenBank/DDBJ databases">
        <authorList>
            <person name="Tuo L."/>
        </authorList>
    </citation>
    <scope>NUCLEOTIDE SEQUENCE [LARGE SCALE GENOMIC DNA]</scope>
    <source>
        <strain evidence="2 3">JCM 31229</strain>
    </source>
</reference>
<evidence type="ECO:0000259" key="1">
    <source>
        <dbReference type="Pfam" id="PF13439"/>
    </source>
</evidence>
<dbReference type="EMBL" id="JAINVV010000007">
    <property type="protein sequence ID" value="MBY8823605.1"/>
    <property type="molecule type" value="Genomic_DNA"/>
</dbReference>
<dbReference type="Pfam" id="PF13692">
    <property type="entry name" value="Glyco_trans_1_4"/>
    <property type="match status" value="1"/>
</dbReference>
<evidence type="ECO:0000313" key="2">
    <source>
        <dbReference type="EMBL" id="MBY8823605.1"/>
    </source>
</evidence>
<keyword evidence="2" id="KW-0808">Transferase</keyword>
<dbReference type="InterPro" id="IPR028098">
    <property type="entry name" value="Glyco_trans_4-like_N"/>
</dbReference>
<keyword evidence="2" id="KW-0328">Glycosyltransferase</keyword>
<comment type="caution">
    <text evidence="2">The sequence shown here is derived from an EMBL/GenBank/DDBJ whole genome shotgun (WGS) entry which is preliminary data.</text>
</comment>
<dbReference type="Pfam" id="PF13439">
    <property type="entry name" value="Glyco_transf_4"/>
    <property type="match status" value="1"/>
</dbReference>
<dbReference type="EC" id="2.4.-.-" evidence="2"/>
<dbReference type="RefSeq" id="WP_222990723.1">
    <property type="nucleotide sequence ID" value="NZ_JAINVV010000007.1"/>
</dbReference>
<dbReference type="PANTHER" id="PTHR12526">
    <property type="entry name" value="GLYCOSYLTRANSFERASE"/>
    <property type="match status" value="1"/>
</dbReference>
<dbReference type="GO" id="GO:0016757">
    <property type="term" value="F:glycosyltransferase activity"/>
    <property type="evidence" value="ECO:0007669"/>
    <property type="project" value="UniProtKB-KW"/>
</dbReference>
<organism evidence="2 3">
    <name type="scientific">Sphingomonas colocasiae</name>
    <dbReference type="NCBI Taxonomy" id="1848973"/>
    <lineage>
        <taxon>Bacteria</taxon>
        <taxon>Pseudomonadati</taxon>
        <taxon>Pseudomonadota</taxon>
        <taxon>Alphaproteobacteria</taxon>
        <taxon>Sphingomonadales</taxon>
        <taxon>Sphingomonadaceae</taxon>
        <taxon>Sphingomonas</taxon>
    </lineage>
</organism>
<dbReference type="Gene3D" id="3.40.50.2000">
    <property type="entry name" value="Glycogen Phosphorylase B"/>
    <property type="match status" value="2"/>
</dbReference>